<feature type="region of interest" description="Disordered" evidence="6">
    <location>
        <begin position="541"/>
        <end position="575"/>
    </location>
</feature>
<accession>A0ABQ8F5V5</accession>
<dbReference type="EMBL" id="JAFCIX010000371">
    <property type="protein sequence ID" value="KAH6592797.1"/>
    <property type="molecule type" value="Genomic_DNA"/>
</dbReference>
<keyword evidence="5" id="KW-0539">Nucleus</keyword>
<dbReference type="PANTHER" id="PTHR14152:SF5">
    <property type="entry name" value="U4_U6.U5 TRI-SNRNP-ASSOCIATED PROTEIN 1"/>
    <property type="match status" value="1"/>
</dbReference>
<feature type="region of interest" description="Disordered" evidence="6">
    <location>
        <begin position="36"/>
        <end position="94"/>
    </location>
</feature>
<dbReference type="PANTHER" id="PTHR14152">
    <property type="entry name" value="SQUAMOUS CELL CARCINOMA ANTIGEN RECOGNISED BY CYTOTOXIC T LYMPHOCYTES"/>
    <property type="match status" value="1"/>
</dbReference>
<feature type="compositionally biased region" description="Low complexity" evidence="6">
    <location>
        <begin position="745"/>
        <end position="756"/>
    </location>
</feature>
<feature type="compositionally biased region" description="Basic residues" evidence="6">
    <location>
        <begin position="697"/>
        <end position="708"/>
    </location>
</feature>
<proteinExistence type="inferred from homology"/>
<feature type="compositionally biased region" description="Basic and acidic residues" evidence="6">
    <location>
        <begin position="40"/>
        <end position="77"/>
    </location>
</feature>
<dbReference type="Proteomes" id="UP001648503">
    <property type="component" value="Unassembled WGS sequence"/>
</dbReference>
<evidence type="ECO:0000256" key="5">
    <source>
        <dbReference type="ARBA" id="ARBA00023242"/>
    </source>
</evidence>
<feature type="compositionally biased region" description="Polar residues" evidence="6">
    <location>
        <begin position="717"/>
        <end position="727"/>
    </location>
</feature>
<reference evidence="7 8" key="1">
    <citation type="submission" date="2021-02" db="EMBL/GenBank/DDBJ databases">
        <title>Variation within the Batrachochytrium salamandrivorans European outbreak.</title>
        <authorList>
            <person name="Kelly M."/>
            <person name="Pasmans F."/>
            <person name="Shea T.P."/>
            <person name="Munoz J.F."/>
            <person name="Carranza S."/>
            <person name="Cuomo C.A."/>
            <person name="Martel A."/>
        </authorList>
    </citation>
    <scope>NUCLEOTIDE SEQUENCE [LARGE SCALE GENOMIC DNA]</scope>
    <source>
        <strain evidence="7 8">AMFP18/2</strain>
    </source>
</reference>
<sequence length="799" mass="87772">MQQAGAEDNAEERELSLSIEETNKLRLSLGLKPLEVGSTSHEKQSEENYQKHQEDEAKRKGRKDLADKIQREKELSQRGKVLSGTGLGEVSDDDNAVDDAAAWVLKSRAKSQDTKARRREKRLLQKREQDLQELDNQSYTSVDLAGLRVGHKIDDISGTGGAILVLKDSTIMENEEEGDELVSVALTEHERNQKNLENKKAKPGYNPYKDNELAEFGEKADILNQYNDEEAKSTFTLGSHGTVDVNRLEAKKLAVSEKMHAKTVSLDYEKTRVISDYYTKEDLISFKKPKGGKAKRASSRRKLDTEIQSTDDGGTSMDVDQPQSGLFSNSNITVDVDNVNFVDDDDLQMSLANARLRAATKTRLAGDLSLTQMATGSFSAVDQNAALDAADSGGLVISGTSEFVRTLDTLSSFALRETMRASAIDTTTRNRSTSSKPTVREDIEMHDSEAGDQHDTPEANVTGEDGEIDEYNAAGGDANSGKQTAAIAEEPLVSSGLAATMALLNQKGLIQPLTEEARLREAKLQEHQKWLTQRKLLDRLKDSKRPSGSSKDKGYSRSAQEVEDDWDRERAERDAERTRLRELEKRFENYSPDVNIKYHDDNGRELNTKEAWNQLAYKFYGIMPGKLKTEKRLKKLQEELKMKQMSSIDTPLGLSSALQEKTRRTGQAHVTLSVGNHSITPLQIALPKADMSVGARRKATPRGNHSVRGKQAVADTGSGSTPWSSMGTDDRSGYKELAIGTDSASGLGSASISAPAVPNSHDTGSRVEASNRERVTFGLSLGGSKRKGSTIGGGASKKW</sequence>
<comment type="similarity">
    <text evidence="2">Belongs to the SNU66/SART1 family.</text>
</comment>
<dbReference type="Pfam" id="PF19252">
    <property type="entry name" value="HIND"/>
    <property type="match status" value="1"/>
</dbReference>
<feature type="compositionally biased region" description="Gly residues" evidence="6">
    <location>
        <begin position="790"/>
        <end position="799"/>
    </location>
</feature>
<evidence type="ECO:0000256" key="6">
    <source>
        <dbReference type="SAM" id="MobiDB-lite"/>
    </source>
</evidence>
<feature type="compositionally biased region" description="Basic and acidic residues" evidence="6">
    <location>
        <begin position="763"/>
        <end position="775"/>
    </location>
</feature>
<feature type="compositionally biased region" description="Basic and acidic residues" evidence="6">
    <location>
        <begin position="541"/>
        <end position="555"/>
    </location>
</feature>
<evidence type="ECO:0000313" key="7">
    <source>
        <dbReference type="EMBL" id="KAH6592797.1"/>
    </source>
</evidence>
<comment type="caution">
    <text evidence="7">The sequence shown here is derived from an EMBL/GenBank/DDBJ whole genome shotgun (WGS) entry which is preliminary data.</text>
</comment>
<keyword evidence="8" id="KW-1185">Reference proteome</keyword>
<protein>
    <recommendedName>
        <fullName evidence="9">SART-1 protein</fullName>
    </recommendedName>
</protein>
<feature type="region of interest" description="Disordered" evidence="6">
    <location>
        <begin position="745"/>
        <end position="799"/>
    </location>
</feature>
<keyword evidence="4" id="KW-0508">mRNA splicing</keyword>
<dbReference type="InterPro" id="IPR045347">
    <property type="entry name" value="HIND"/>
</dbReference>
<gene>
    <name evidence="7" type="ORF">BASA50_007848</name>
</gene>
<feature type="region of interest" description="Disordered" evidence="6">
    <location>
        <begin position="697"/>
        <end position="731"/>
    </location>
</feature>
<dbReference type="InterPro" id="IPR005011">
    <property type="entry name" value="SNU66/SART1"/>
</dbReference>
<feature type="region of interest" description="Disordered" evidence="6">
    <location>
        <begin position="424"/>
        <end position="482"/>
    </location>
</feature>
<evidence type="ECO:0008006" key="9">
    <source>
        <dbReference type="Google" id="ProtNLM"/>
    </source>
</evidence>
<evidence type="ECO:0000256" key="2">
    <source>
        <dbReference type="ARBA" id="ARBA00006076"/>
    </source>
</evidence>
<evidence type="ECO:0000256" key="3">
    <source>
        <dbReference type="ARBA" id="ARBA00022664"/>
    </source>
</evidence>
<feature type="compositionally biased region" description="Basic residues" evidence="6">
    <location>
        <begin position="289"/>
        <end position="300"/>
    </location>
</feature>
<feature type="compositionally biased region" description="Polar residues" evidence="6">
    <location>
        <begin position="424"/>
        <end position="437"/>
    </location>
</feature>
<evidence type="ECO:0000256" key="4">
    <source>
        <dbReference type="ARBA" id="ARBA00023187"/>
    </source>
</evidence>
<evidence type="ECO:0000313" key="8">
    <source>
        <dbReference type="Proteomes" id="UP001648503"/>
    </source>
</evidence>
<organism evidence="7 8">
    <name type="scientific">Batrachochytrium salamandrivorans</name>
    <dbReference type="NCBI Taxonomy" id="1357716"/>
    <lineage>
        <taxon>Eukaryota</taxon>
        <taxon>Fungi</taxon>
        <taxon>Fungi incertae sedis</taxon>
        <taxon>Chytridiomycota</taxon>
        <taxon>Chytridiomycota incertae sedis</taxon>
        <taxon>Chytridiomycetes</taxon>
        <taxon>Rhizophydiales</taxon>
        <taxon>Rhizophydiales incertae sedis</taxon>
        <taxon>Batrachochytrium</taxon>
    </lineage>
</organism>
<evidence type="ECO:0000256" key="1">
    <source>
        <dbReference type="ARBA" id="ARBA00004123"/>
    </source>
</evidence>
<feature type="compositionally biased region" description="Basic and acidic residues" evidence="6">
    <location>
        <begin position="438"/>
        <end position="457"/>
    </location>
</feature>
<feature type="region of interest" description="Disordered" evidence="6">
    <location>
        <begin position="289"/>
        <end position="317"/>
    </location>
</feature>
<dbReference type="Pfam" id="PF03343">
    <property type="entry name" value="SART-1"/>
    <property type="match status" value="1"/>
</dbReference>
<name>A0ABQ8F5V5_9FUNG</name>
<keyword evidence="3" id="KW-0507">mRNA processing</keyword>
<comment type="subcellular location">
    <subcellularLocation>
        <location evidence="1">Nucleus</location>
    </subcellularLocation>
</comment>